<gene>
    <name evidence="3" type="ORF">BCR34DRAFT_633202</name>
</gene>
<evidence type="ECO:0000313" key="4">
    <source>
        <dbReference type="Proteomes" id="UP000193144"/>
    </source>
</evidence>
<proteinExistence type="predicted"/>
<feature type="region of interest" description="Disordered" evidence="1">
    <location>
        <begin position="232"/>
        <end position="280"/>
    </location>
</feature>
<keyword evidence="4" id="KW-1185">Reference proteome</keyword>
<organism evidence="3 4">
    <name type="scientific">Clohesyomyces aquaticus</name>
    <dbReference type="NCBI Taxonomy" id="1231657"/>
    <lineage>
        <taxon>Eukaryota</taxon>
        <taxon>Fungi</taxon>
        <taxon>Dikarya</taxon>
        <taxon>Ascomycota</taxon>
        <taxon>Pezizomycotina</taxon>
        <taxon>Dothideomycetes</taxon>
        <taxon>Pleosporomycetidae</taxon>
        <taxon>Pleosporales</taxon>
        <taxon>Lindgomycetaceae</taxon>
        <taxon>Clohesyomyces</taxon>
    </lineage>
</organism>
<comment type="caution">
    <text evidence="3">The sequence shown here is derived from an EMBL/GenBank/DDBJ whole genome shotgun (WGS) entry which is preliminary data.</text>
</comment>
<evidence type="ECO:0000313" key="3">
    <source>
        <dbReference type="EMBL" id="ORY05177.1"/>
    </source>
</evidence>
<keyword evidence="2" id="KW-0732">Signal</keyword>
<dbReference type="EMBL" id="MCFA01000128">
    <property type="protein sequence ID" value="ORY05177.1"/>
    <property type="molecule type" value="Genomic_DNA"/>
</dbReference>
<sequence>MQHLRPSFVLTTFLATLSKTSSIPTLPVSTVIETRITTTTISLPRSDVHSIAGFANTPRSLAQVYWRMDTNLPFIESSLASVAASTVATSVAQLKALEYCLTQTFCTNVLKLLEEAYQDLWGWRGMTDPSNQVENRAYQTLVCDPASGEIRDIDSTLTPCLSCAQQAFLPDSMISTLNIIFHTFCSEKEPSAYTFLSTLVSLISHDIQPKLSPSITVLHGGITGVTSLSTLLTSNDARPPSSPPSPSPYTTTGSDKVPPTKKPKSSPSPLPTQNSPIPSSLLTQVPSGWPYLYYGVARKPGQSATLTLTDEKKQPVALLVNSLAWWPRPLGKQMGMVFTS</sequence>
<feature type="chain" id="PRO_5013028149" evidence="2">
    <location>
        <begin position="23"/>
        <end position="340"/>
    </location>
</feature>
<dbReference type="Proteomes" id="UP000193144">
    <property type="component" value="Unassembled WGS sequence"/>
</dbReference>
<evidence type="ECO:0000256" key="2">
    <source>
        <dbReference type="SAM" id="SignalP"/>
    </source>
</evidence>
<reference evidence="3 4" key="1">
    <citation type="submission" date="2016-07" db="EMBL/GenBank/DDBJ databases">
        <title>Pervasive Adenine N6-methylation of Active Genes in Fungi.</title>
        <authorList>
            <consortium name="DOE Joint Genome Institute"/>
            <person name="Mondo S.J."/>
            <person name="Dannebaum R.O."/>
            <person name="Kuo R.C."/>
            <person name="Labutti K."/>
            <person name="Haridas S."/>
            <person name="Kuo A."/>
            <person name="Salamov A."/>
            <person name="Ahrendt S.R."/>
            <person name="Lipzen A."/>
            <person name="Sullivan W."/>
            <person name="Andreopoulos W.B."/>
            <person name="Clum A."/>
            <person name="Lindquist E."/>
            <person name="Daum C."/>
            <person name="Ramamoorthy G.K."/>
            <person name="Gryganskyi A."/>
            <person name="Culley D."/>
            <person name="Magnuson J.K."/>
            <person name="James T.Y."/>
            <person name="O'Malley M.A."/>
            <person name="Stajich J.E."/>
            <person name="Spatafora J.W."/>
            <person name="Visel A."/>
            <person name="Grigoriev I.V."/>
        </authorList>
    </citation>
    <scope>NUCLEOTIDE SEQUENCE [LARGE SCALE GENOMIC DNA]</scope>
    <source>
        <strain evidence="3 4">CBS 115471</strain>
    </source>
</reference>
<evidence type="ECO:0000256" key="1">
    <source>
        <dbReference type="SAM" id="MobiDB-lite"/>
    </source>
</evidence>
<feature type="signal peptide" evidence="2">
    <location>
        <begin position="1"/>
        <end position="22"/>
    </location>
</feature>
<name>A0A1Y1Z5C2_9PLEO</name>
<protein>
    <submittedName>
        <fullName evidence="3">Uncharacterized protein</fullName>
    </submittedName>
</protein>
<accession>A0A1Y1Z5C2</accession>
<dbReference type="AlphaFoldDB" id="A0A1Y1Z5C2"/>
<dbReference type="OrthoDB" id="3799902at2759"/>